<dbReference type="Proteomes" id="UP000325289">
    <property type="component" value="Unassembled WGS sequence"/>
</dbReference>
<organism evidence="5 6">
    <name type="scientific">Roseivivax sediminis</name>
    <dbReference type="NCBI Taxonomy" id="936889"/>
    <lineage>
        <taxon>Bacteria</taxon>
        <taxon>Pseudomonadati</taxon>
        <taxon>Pseudomonadota</taxon>
        <taxon>Alphaproteobacteria</taxon>
        <taxon>Rhodobacterales</taxon>
        <taxon>Roseobacteraceae</taxon>
        <taxon>Roseivivax</taxon>
    </lineage>
</organism>
<dbReference type="InterPro" id="IPR013131">
    <property type="entry name" value="Mannitol_DH_N"/>
</dbReference>
<dbReference type="InterPro" id="IPR013118">
    <property type="entry name" value="Mannitol_DH_C"/>
</dbReference>
<accession>A0A1I1VS13</accession>
<dbReference type="InterPro" id="IPR000669">
    <property type="entry name" value="Mannitol_DH"/>
</dbReference>
<dbReference type="SUPFAM" id="SSF48179">
    <property type="entry name" value="6-phosphogluconate dehydrogenase C-terminal domain-like"/>
    <property type="match status" value="1"/>
</dbReference>
<keyword evidence="2" id="KW-0520">NAD</keyword>
<dbReference type="InterPro" id="IPR036291">
    <property type="entry name" value="NAD(P)-bd_dom_sf"/>
</dbReference>
<dbReference type="InterPro" id="IPR008927">
    <property type="entry name" value="6-PGluconate_DH-like_C_sf"/>
</dbReference>
<dbReference type="PANTHER" id="PTHR43362">
    <property type="entry name" value="MANNITOL DEHYDROGENASE DSF1-RELATED"/>
    <property type="match status" value="1"/>
</dbReference>
<feature type="domain" description="Mannitol dehydrogenase N-terminal" evidence="3">
    <location>
        <begin position="15"/>
        <end position="261"/>
    </location>
</feature>
<sequence>MTDRLTRSAPAPKPGIVHFGPGAFFRAFNAVYTHEAVAEKGGDWGIVAVSLRSPGPRDQLAPQGCAFTAVELGPDGRRYAQIGAIAEALVAPEDPEAVLAAMTDPAIRIVSLTITEKGYCHNPATGRLSTDNADIAHDLATPDAPRSAPGFIVEALARRRAAGHAPFTVLSCDNLPSNGRLARGIVIDFARARDADLADWIAAEVTFPATMVDRITPATTEDDVAALEEAQGYRDEAMVVHEPFRQWVIEDDFVDGRPAWDAVGAQMVEDVEAHELMKLRCLNGTHSTLAYLGYLAGFETIAETTANPDFAALCAKLWAEEIVPTLPQPEGEDLSAYTAALLERYQNPGIRHRTWQIAMDGSQKLPQRILGTVTDQLDRGNVPHGLCLAVAAWIRYVGGTDEGGQPIDVRDPLADDLRAAATSDDPVGAVLAIDAVFSERLAKDESFRAAVSDAHDRLTGDGAARTVAAFIA</sequence>
<gene>
    <name evidence="5" type="ORF">SAMN04515678_103251</name>
</gene>
<keyword evidence="6" id="KW-1185">Reference proteome</keyword>
<dbReference type="RefSeq" id="WP_149755149.1">
    <property type="nucleotide sequence ID" value="NZ_FOMS01000003.1"/>
</dbReference>
<evidence type="ECO:0000313" key="5">
    <source>
        <dbReference type="EMBL" id="SFD83310.1"/>
    </source>
</evidence>
<reference evidence="5 6" key="1">
    <citation type="submission" date="2016-10" db="EMBL/GenBank/DDBJ databases">
        <authorList>
            <person name="Varghese N."/>
            <person name="Submissions S."/>
        </authorList>
    </citation>
    <scope>NUCLEOTIDE SEQUENCE [LARGE SCALE GENOMIC DNA]</scope>
    <source>
        <strain evidence="6">YIM D21,KCTC 23444,ACCC 10710</strain>
    </source>
</reference>
<feature type="domain" description="Mannitol dehydrogenase C-terminal" evidence="4">
    <location>
        <begin position="270"/>
        <end position="457"/>
    </location>
</feature>
<keyword evidence="1" id="KW-0560">Oxidoreductase</keyword>
<dbReference type="Gene3D" id="3.40.50.720">
    <property type="entry name" value="NAD(P)-binding Rossmann-like Domain"/>
    <property type="match status" value="1"/>
</dbReference>
<dbReference type="PROSITE" id="PS00974">
    <property type="entry name" value="MANNITOL_DHGENASE"/>
    <property type="match status" value="1"/>
</dbReference>
<name>A0A1I1VS13_9RHOB</name>
<dbReference type="OrthoDB" id="271711at2"/>
<evidence type="ECO:0000259" key="3">
    <source>
        <dbReference type="Pfam" id="PF01232"/>
    </source>
</evidence>
<proteinExistence type="predicted"/>
<evidence type="ECO:0000256" key="2">
    <source>
        <dbReference type="ARBA" id="ARBA00023027"/>
    </source>
</evidence>
<dbReference type="Pfam" id="PF08125">
    <property type="entry name" value="Mannitol_dh_C"/>
    <property type="match status" value="1"/>
</dbReference>
<dbReference type="Gene3D" id="1.10.1040.10">
    <property type="entry name" value="N-(1-d-carboxylethyl)-l-norvaline Dehydrogenase, domain 2"/>
    <property type="match status" value="1"/>
</dbReference>
<dbReference type="AlphaFoldDB" id="A0A1I1VS13"/>
<dbReference type="EMBL" id="FOMS01000003">
    <property type="protein sequence ID" value="SFD83310.1"/>
    <property type="molecule type" value="Genomic_DNA"/>
</dbReference>
<dbReference type="InterPro" id="IPR013328">
    <property type="entry name" value="6PGD_dom2"/>
</dbReference>
<dbReference type="InterPro" id="IPR050988">
    <property type="entry name" value="Mannitol_DH/Oxidoreductase"/>
</dbReference>
<evidence type="ECO:0000313" key="6">
    <source>
        <dbReference type="Proteomes" id="UP000325289"/>
    </source>
</evidence>
<protein>
    <submittedName>
        <fullName evidence="5">Fructuronate reductase</fullName>
    </submittedName>
</protein>
<dbReference type="SUPFAM" id="SSF51735">
    <property type="entry name" value="NAD(P)-binding Rossmann-fold domains"/>
    <property type="match status" value="1"/>
</dbReference>
<dbReference type="InterPro" id="IPR023027">
    <property type="entry name" value="Mannitol_DH_CS"/>
</dbReference>
<evidence type="ECO:0000259" key="4">
    <source>
        <dbReference type="Pfam" id="PF08125"/>
    </source>
</evidence>
<evidence type="ECO:0000256" key="1">
    <source>
        <dbReference type="ARBA" id="ARBA00023002"/>
    </source>
</evidence>
<dbReference type="PRINTS" id="PR00084">
    <property type="entry name" value="MTLDHDRGNASE"/>
</dbReference>
<dbReference type="GO" id="GO:0019594">
    <property type="term" value="P:mannitol metabolic process"/>
    <property type="evidence" value="ECO:0007669"/>
    <property type="project" value="InterPro"/>
</dbReference>
<dbReference type="Pfam" id="PF01232">
    <property type="entry name" value="Mannitol_dh"/>
    <property type="match status" value="1"/>
</dbReference>
<dbReference type="PANTHER" id="PTHR43362:SF1">
    <property type="entry name" value="MANNITOL DEHYDROGENASE 2-RELATED"/>
    <property type="match status" value="1"/>
</dbReference>
<dbReference type="GO" id="GO:0016616">
    <property type="term" value="F:oxidoreductase activity, acting on the CH-OH group of donors, NAD or NADP as acceptor"/>
    <property type="evidence" value="ECO:0007669"/>
    <property type="project" value="TreeGrafter"/>
</dbReference>